<evidence type="ECO:0000259" key="7">
    <source>
        <dbReference type="PROSITE" id="PS50217"/>
    </source>
</evidence>
<organism evidence="8 9">
    <name type="scientific">Aspergillus ellipticus CBS 707.79</name>
    <dbReference type="NCBI Taxonomy" id="1448320"/>
    <lineage>
        <taxon>Eukaryota</taxon>
        <taxon>Fungi</taxon>
        <taxon>Dikarya</taxon>
        <taxon>Ascomycota</taxon>
        <taxon>Pezizomycotina</taxon>
        <taxon>Eurotiomycetes</taxon>
        <taxon>Eurotiomycetidae</taxon>
        <taxon>Eurotiales</taxon>
        <taxon>Aspergillaceae</taxon>
        <taxon>Aspergillus</taxon>
        <taxon>Aspergillus subgen. Circumdati</taxon>
    </lineage>
</organism>
<evidence type="ECO:0000313" key="8">
    <source>
        <dbReference type="EMBL" id="PYH87924.1"/>
    </source>
</evidence>
<comment type="subcellular location">
    <subcellularLocation>
        <location evidence="1">Nucleus</location>
    </subcellularLocation>
</comment>
<dbReference type="PROSITE" id="PS00036">
    <property type="entry name" value="BZIP_BASIC"/>
    <property type="match status" value="1"/>
</dbReference>
<dbReference type="SUPFAM" id="SSF57959">
    <property type="entry name" value="Leucine zipper domain"/>
    <property type="match status" value="1"/>
</dbReference>
<dbReference type="InterPro" id="IPR046347">
    <property type="entry name" value="bZIP_sf"/>
</dbReference>
<dbReference type="Proteomes" id="UP000247810">
    <property type="component" value="Unassembled WGS sequence"/>
</dbReference>
<evidence type="ECO:0000256" key="2">
    <source>
        <dbReference type="ARBA" id="ARBA00023015"/>
    </source>
</evidence>
<proteinExistence type="predicted"/>
<dbReference type="STRING" id="1448320.A0A319CRP5"/>
<dbReference type="InterPro" id="IPR051027">
    <property type="entry name" value="bZIP_transcription_factors"/>
</dbReference>
<evidence type="ECO:0000256" key="1">
    <source>
        <dbReference type="ARBA" id="ARBA00004123"/>
    </source>
</evidence>
<keyword evidence="5" id="KW-0175">Coiled coil</keyword>
<keyword evidence="2" id="KW-0805">Transcription regulation</keyword>
<gene>
    <name evidence="8" type="ORF">BO71DRAFT_392545</name>
</gene>
<dbReference type="Gene3D" id="1.20.5.170">
    <property type="match status" value="1"/>
</dbReference>
<accession>A0A319CRP5</accession>
<dbReference type="OrthoDB" id="295274at2759"/>
<dbReference type="InterPro" id="IPR004827">
    <property type="entry name" value="bZIP"/>
</dbReference>
<dbReference type="PANTHER" id="PTHR19304">
    <property type="entry name" value="CYCLIC-AMP RESPONSE ELEMENT BINDING PROTEIN"/>
    <property type="match status" value="1"/>
</dbReference>
<feature type="domain" description="BZIP" evidence="7">
    <location>
        <begin position="158"/>
        <end position="221"/>
    </location>
</feature>
<dbReference type="EMBL" id="KZ826150">
    <property type="protein sequence ID" value="PYH87924.1"/>
    <property type="molecule type" value="Genomic_DNA"/>
</dbReference>
<dbReference type="PROSITE" id="PS50217">
    <property type="entry name" value="BZIP"/>
    <property type="match status" value="1"/>
</dbReference>
<evidence type="ECO:0000256" key="4">
    <source>
        <dbReference type="ARBA" id="ARBA00023242"/>
    </source>
</evidence>
<evidence type="ECO:0000256" key="5">
    <source>
        <dbReference type="SAM" id="Coils"/>
    </source>
</evidence>
<evidence type="ECO:0000256" key="6">
    <source>
        <dbReference type="SAM" id="MobiDB-lite"/>
    </source>
</evidence>
<feature type="compositionally biased region" description="Polar residues" evidence="6">
    <location>
        <begin position="109"/>
        <end position="131"/>
    </location>
</feature>
<keyword evidence="9" id="KW-1185">Reference proteome</keyword>
<feature type="compositionally biased region" description="Polar residues" evidence="6">
    <location>
        <begin position="144"/>
        <end position="153"/>
    </location>
</feature>
<feature type="coiled-coil region" evidence="5">
    <location>
        <begin position="190"/>
        <end position="217"/>
    </location>
</feature>
<name>A0A319CRP5_9EURO</name>
<dbReference type="CDD" id="cd14687">
    <property type="entry name" value="bZIP_ATF2"/>
    <property type="match status" value="1"/>
</dbReference>
<dbReference type="GO" id="GO:0005634">
    <property type="term" value="C:nucleus"/>
    <property type="evidence" value="ECO:0007669"/>
    <property type="project" value="UniProtKB-SubCell"/>
</dbReference>
<evidence type="ECO:0000313" key="9">
    <source>
        <dbReference type="Proteomes" id="UP000247810"/>
    </source>
</evidence>
<dbReference type="Pfam" id="PF00170">
    <property type="entry name" value="bZIP_1"/>
    <property type="match status" value="1"/>
</dbReference>
<evidence type="ECO:0000256" key="3">
    <source>
        <dbReference type="ARBA" id="ARBA00023163"/>
    </source>
</evidence>
<dbReference type="GO" id="GO:0003700">
    <property type="term" value="F:DNA-binding transcription factor activity"/>
    <property type="evidence" value="ECO:0007669"/>
    <property type="project" value="InterPro"/>
</dbReference>
<feature type="region of interest" description="Disordered" evidence="6">
    <location>
        <begin position="109"/>
        <end position="162"/>
    </location>
</feature>
<dbReference type="SMART" id="SM00338">
    <property type="entry name" value="BRLZ"/>
    <property type="match status" value="1"/>
</dbReference>
<protein>
    <recommendedName>
        <fullName evidence="7">BZIP domain-containing protein</fullName>
    </recommendedName>
</protein>
<keyword evidence="4" id="KW-0539">Nucleus</keyword>
<dbReference type="AlphaFoldDB" id="A0A319CRP5"/>
<keyword evidence="3" id="KW-0804">Transcription</keyword>
<reference evidence="8 9" key="1">
    <citation type="submission" date="2018-02" db="EMBL/GenBank/DDBJ databases">
        <title>The genomes of Aspergillus section Nigri reveals drivers in fungal speciation.</title>
        <authorList>
            <consortium name="DOE Joint Genome Institute"/>
            <person name="Vesth T.C."/>
            <person name="Nybo J."/>
            <person name="Theobald S."/>
            <person name="Brandl J."/>
            <person name="Frisvad J.C."/>
            <person name="Nielsen K.F."/>
            <person name="Lyhne E.K."/>
            <person name="Kogle M.E."/>
            <person name="Kuo A."/>
            <person name="Riley R."/>
            <person name="Clum A."/>
            <person name="Nolan M."/>
            <person name="Lipzen A."/>
            <person name="Salamov A."/>
            <person name="Henrissat B."/>
            <person name="Wiebenga A."/>
            <person name="De vries R.P."/>
            <person name="Grigoriev I.V."/>
            <person name="Mortensen U.H."/>
            <person name="Andersen M.R."/>
            <person name="Baker S.E."/>
        </authorList>
    </citation>
    <scope>NUCLEOTIDE SEQUENCE [LARGE SCALE GENOMIC DNA]</scope>
    <source>
        <strain evidence="8 9">CBS 707.79</strain>
    </source>
</reference>
<feature type="region of interest" description="Disordered" evidence="6">
    <location>
        <begin position="75"/>
        <end position="96"/>
    </location>
</feature>
<sequence length="321" mass="35590">MGGQGFWSATGSVSDDTANEVAINGTPSQFVSNPLLRSEYVLAGQLPEEVFQYPIAQPMVWRGGCEQQAFTKQSKYTHVRNGQPTPPPYDENAQQQPPELYPLSQYQYDGTHFVSNPTPRGSFSQQVQPVSSADPPPKRRKAQKSSPETGTSQTEDDKEKRAKFLERNRLAASKCREKKKIHTEALGRRYEELARMREDLMQAVADLRRDLLGLKNEVLRHADCNNAAIDAHLRNMVTNIQNQDNAAAELAANANTINPERPASRVTDRTQGLSFGFDSPFPIPPSRVDVSSSEESLMDEGTFPFSNAAGNDDAFSDLINC</sequence>
<dbReference type="VEuPathDB" id="FungiDB:BO71DRAFT_392545"/>